<name>A0A1H5Z427_9ACTN</name>
<sequence>MVSYKSPRELSVMREAGRVVAVTLERVAAAAEPGMTLAELDAIAARCIKEHGAQPSFLHYLPRSAPTPYPAVTCLSVNEVVVHGIPDGRKLRQGDLLSIDCGAEVGGYHGDAAVTISIGPPDAAAARLLKVTERALKRAIEAAQPGARLGDVSHAVETVGREAGYGILEGCGGHGIGTAMHEDPSVPNTGRPGRGLRLREGLTIAIEPMFHEGGDDGGFVLRDGWSIVTADGSRAAHFEHSVAVTADGPVILTAP</sequence>
<comment type="catalytic activity">
    <reaction evidence="6 7">
        <text>Release of N-terminal amino acids, preferentially methionine, from peptides and arylamides.</text>
        <dbReference type="EC" id="3.4.11.18"/>
    </reaction>
</comment>
<dbReference type="PANTHER" id="PTHR43330:SF27">
    <property type="entry name" value="METHIONINE AMINOPEPTIDASE"/>
    <property type="match status" value="1"/>
</dbReference>
<dbReference type="EMBL" id="FNVO01000004">
    <property type="protein sequence ID" value="SEG31091.1"/>
    <property type="molecule type" value="Genomic_DNA"/>
</dbReference>
<dbReference type="InterPro" id="IPR001714">
    <property type="entry name" value="Pept_M24_MAP"/>
</dbReference>
<keyword evidence="3 6" id="KW-0645">Protease</keyword>
<evidence type="ECO:0000259" key="8">
    <source>
        <dbReference type="Pfam" id="PF00557"/>
    </source>
</evidence>
<dbReference type="Pfam" id="PF00557">
    <property type="entry name" value="Peptidase_M24"/>
    <property type="match status" value="1"/>
</dbReference>
<evidence type="ECO:0000256" key="4">
    <source>
        <dbReference type="ARBA" id="ARBA00022723"/>
    </source>
</evidence>
<dbReference type="HAMAP" id="MF_01974">
    <property type="entry name" value="MetAP_1"/>
    <property type="match status" value="1"/>
</dbReference>
<accession>A0A1H5Z427</accession>
<feature type="binding site" evidence="6">
    <location>
        <position position="181"/>
    </location>
    <ligand>
        <name>substrate</name>
    </ligand>
</feature>
<evidence type="ECO:0000256" key="6">
    <source>
        <dbReference type="HAMAP-Rule" id="MF_01974"/>
    </source>
</evidence>
<dbReference type="SUPFAM" id="SSF55920">
    <property type="entry name" value="Creatinase/aminopeptidase"/>
    <property type="match status" value="1"/>
</dbReference>
<organism evidence="9 10">
    <name type="scientific">Thermomonospora echinospora</name>
    <dbReference type="NCBI Taxonomy" id="1992"/>
    <lineage>
        <taxon>Bacteria</taxon>
        <taxon>Bacillati</taxon>
        <taxon>Actinomycetota</taxon>
        <taxon>Actinomycetes</taxon>
        <taxon>Streptosporangiales</taxon>
        <taxon>Thermomonosporaceae</taxon>
        <taxon>Thermomonospora</taxon>
    </lineage>
</organism>
<evidence type="ECO:0000256" key="2">
    <source>
        <dbReference type="ARBA" id="ARBA00022438"/>
    </source>
</evidence>
<feature type="binding site" evidence="6">
    <location>
        <position position="239"/>
    </location>
    <ligand>
        <name>a divalent metal cation</name>
        <dbReference type="ChEBI" id="CHEBI:60240"/>
        <label>1</label>
    </ligand>
</feature>
<evidence type="ECO:0000256" key="1">
    <source>
        <dbReference type="ARBA" id="ARBA00002521"/>
    </source>
</evidence>
<feature type="domain" description="Peptidase M24" evidence="8">
    <location>
        <begin position="13"/>
        <end position="246"/>
    </location>
</feature>
<dbReference type="InterPro" id="IPR000994">
    <property type="entry name" value="Pept_M24"/>
</dbReference>
<dbReference type="PRINTS" id="PR00599">
    <property type="entry name" value="MAPEPTIDASE"/>
</dbReference>
<dbReference type="CDD" id="cd01086">
    <property type="entry name" value="MetAP1"/>
    <property type="match status" value="1"/>
</dbReference>
<feature type="binding site" evidence="6">
    <location>
        <position position="83"/>
    </location>
    <ligand>
        <name>substrate</name>
    </ligand>
</feature>
<dbReference type="Proteomes" id="UP000236723">
    <property type="component" value="Unassembled WGS sequence"/>
</dbReference>
<feature type="binding site" evidence="6">
    <location>
        <position position="111"/>
    </location>
    <ligand>
        <name>a divalent metal cation</name>
        <dbReference type="ChEBI" id="CHEBI:60240"/>
        <label>2</label>
        <note>catalytic</note>
    </ligand>
</feature>
<dbReference type="InterPro" id="IPR002467">
    <property type="entry name" value="Pept_M24A_MAP1"/>
</dbReference>
<reference evidence="10" key="1">
    <citation type="submission" date="2016-10" db="EMBL/GenBank/DDBJ databases">
        <authorList>
            <person name="Varghese N."/>
            <person name="Submissions S."/>
        </authorList>
    </citation>
    <scope>NUCLEOTIDE SEQUENCE [LARGE SCALE GENOMIC DNA]</scope>
    <source>
        <strain evidence="10">DSM 43163</strain>
    </source>
</reference>
<keyword evidence="4 6" id="KW-0479">Metal-binding</keyword>
<evidence type="ECO:0000313" key="10">
    <source>
        <dbReference type="Proteomes" id="UP000236723"/>
    </source>
</evidence>
<dbReference type="OrthoDB" id="9802055at2"/>
<dbReference type="GO" id="GO:0046872">
    <property type="term" value="F:metal ion binding"/>
    <property type="evidence" value="ECO:0007669"/>
    <property type="project" value="UniProtKB-UniRule"/>
</dbReference>
<dbReference type="AlphaFoldDB" id="A0A1H5Z427"/>
<dbReference type="GO" id="GO:0005829">
    <property type="term" value="C:cytosol"/>
    <property type="evidence" value="ECO:0007669"/>
    <property type="project" value="TreeGrafter"/>
</dbReference>
<feature type="binding site" evidence="6">
    <location>
        <position position="207"/>
    </location>
    <ligand>
        <name>a divalent metal cation</name>
        <dbReference type="ChEBI" id="CHEBI:60240"/>
        <label>2</label>
        <note>catalytic</note>
    </ligand>
</feature>
<dbReference type="GO" id="GO:0070006">
    <property type="term" value="F:metalloaminopeptidase activity"/>
    <property type="evidence" value="ECO:0007669"/>
    <property type="project" value="UniProtKB-UniRule"/>
</dbReference>
<comment type="function">
    <text evidence="1 6">Removes the N-terminal methionine from nascent proteins. The N-terminal methionine is often cleaved when the second residue in the primary sequence is small and uncharged (Met-Ala-, Cys, Gly, Pro, Ser, Thr, or Val). Requires deformylation of the N(alpha)-formylated initiator methionine before it can be hydrolyzed.</text>
</comment>
<dbReference type="PANTHER" id="PTHR43330">
    <property type="entry name" value="METHIONINE AMINOPEPTIDASE"/>
    <property type="match status" value="1"/>
</dbReference>
<proteinExistence type="inferred from homology"/>
<dbReference type="RefSeq" id="WP_103937771.1">
    <property type="nucleotide sequence ID" value="NZ_FNVO01000004.1"/>
</dbReference>
<gene>
    <name evidence="6" type="primary">map</name>
    <name evidence="9" type="ORF">SAMN04489712_104338</name>
</gene>
<keyword evidence="5 6" id="KW-0378">Hydrolase</keyword>
<keyword evidence="10" id="KW-1185">Reference proteome</keyword>
<dbReference type="NCBIfam" id="TIGR00500">
    <property type="entry name" value="met_pdase_I"/>
    <property type="match status" value="1"/>
</dbReference>
<keyword evidence="2 6" id="KW-0031">Aminopeptidase</keyword>
<dbReference type="InterPro" id="IPR036005">
    <property type="entry name" value="Creatinase/aminopeptidase-like"/>
</dbReference>
<feature type="binding site" evidence="6">
    <location>
        <position position="239"/>
    </location>
    <ligand>
        <name>a divalent metal cation</name>
        <dbReference type="ChEBI" id="CHEBI:60240"/>
        <label>2</label>
        <note>catalytic</note>
    </ligand>
</feature>
<evidence type="ECO:0000256" key="3">
    <source>
        <dbReference type="ARBA" id="ARBA00022670"/>
    </source>
</evidence>
<dbReference type="GO" id="GO:0006508">
    <property type="term" value="P:proteolysis"/>
    <property type="evidence" value="ECO:0007669"/>
    <property type="project" value="UniProtKB-KW"/>
</dbReference>
<dbReference type="Gene3D" id="3.90.230.10">
    <property type="entry name" value="Creatinase/methionine aminopeptidase superfamily"/>
    <property type="match status" value="1"/>
</dbReference>
<dbReference type="EC" id="3.4.11.18" evidence="6 7"/>
<feature type="binding site" evidence="6">
    <location>
        <position position="174"/>
    </location>
    <ligand>
        <name>a divalent metal cation</name>
        <dbReference type="ChEBI" id="CHEBI:60240"/>
        <label>2</label>
        <note>catalytic</note>
    </ligand>
</feature>
<evidence type="ECO:0000313" key="9">
    <source>
        <dbReference type="EMBL" id="SEG31091.1"/>
    </source>
</evidence>
<comment type="cofactor">
    <cofactor evidence="6">
        <name>Co(2+)</name>
        <dbReference type="ChEBI" id="CHEBI:48828"/>
    </cofactor>
    <cofactor evidence="6">
        <name>Zn(2+)</name>
        <dbReference type="ChEBI" id="CHEBI:29105"/>
    </cofactor>
    <cofactor evidence="6">
        <name>Mn(2+)</name>
        <dbReference type="ChEBI" id="CHEBI:29035"/>
    </cofactor>
    <cofactor evidence="6">
        <name>Fe(2+)</name>
        <dbReference type="ChEBI" id="CHEBI:29033"/>
    </cofactor>
    <text evidence="6">Binds 2 divalent metal cations per subunit. Has a high-affinity and a low affinity metal-binding site. The true nature of the physiological cofactor is under debate. The enzyme is active with cobalt, zinc, manganese or divalent iron ions. Most likely, methionine aminopeptidases function as mononuclear Fe(2+)-metalloproteases under physiological conditions, and the catalytically relevant metal-binding site has been assigned to the histidine-containing high-affinity site.</text>
</comment>
<feature type="binding site" evidence="6">
    <location>
        <position position="100"/>
    </location>
    <ligand>
        <name>a divalent metal cation</name>
        <dbReference type="ChEBI" id="CHEBI:60240"/>
        <label>1</label>
    </ligand>
</feature>
<comment type="subunit">
    <text evidence="6">Monomer.</text>
</comment>
<feature type="binding site" evidence="6">
    <location>
        <position position="111"/>
    </location>
    <ligand>
        <name>a divalent metal cation</name>
        <dbReference type="ChEBI" id="CHEBI:60240"/>
        <label>1</label>
    </ligand>
</feature>
<comment type="similarity">
    <text evidence="6">Belongs to the peptidase M24A family. Methionine aminopeptidase type 1 subfamily.</text>
</comment>
<dbReference type="GO" id="GO:0004239">
    <property type="term" value="F:initiator methionyl aminopeptidase activity"/>
    <property type="evidence" value="ECO:0007669"/>
    <property type="project" value="UniProtKB-UniRule"/>
</dbReference>
<evidence type="ECO:0000256" key="5">
    <source>
        <dbReference type="ARBA" id="ARBA00022801"/>
    </source>
</evidence>
<protein>
    <recommendedName>
        <fullName evidence="6 7">Methionine aminopeptidase</fullName>
        <shortName evidence="6">MAP</shortName>
        <shortName evidence="6">MetAP</shortName>
        <ecNumber evidence="6 7">3.4.11.18</ecNumber>
    </recommendedName>
    <alternativeName>
        <fullName evidence="6">Peptidase M</fullName>
    </alternativeName>
</protein>
<evidence type="ECO:0000256" key="7">
    <source>
        <dbReference type="RuleBase" id="RU003653"/>
    </source>
</evidence>